<feature type="transmembrane region" description="Helical" evidence="1">
    <location>
        <begin position="143"/>
        <end position="164"/>
    </location>
</feature>
<evidence type="ECO:0000313" key="3">
    <source>
        <dbReference type="EMBL" id="MEB3346299.1"/>
    </source>
</evidence>
<feature type="transmembrane region" description="Helical" evidence="1">
    <location>
        <begin position="21"/>
        <end position="40"/>
    </location>
</feature>
<keyword evidence="1" id="KW-0472">Membrane</keyword>
<feature type="transmembrane region" description="Helical" evidence="1">
    <location>
        <begin position="97"/>
        <end position="115"/>
    </location>
</feature>
<keyword evidence="1" id="KW-1133">Transmembrane helix</keyword>
<feature type="transmembrane region" description="Helical" evidence="1">
    <location>
        <begin position="324"/>
        <end position="343"/>
    </location>
</feature>
<keyword evidence="4" id="KW-1185">Reference proteome</keyword>
<name>A0ABU5ZWP1_9FLAO</name>
<feature type="transmembrane region" description="Helical" evidence="1">
    <location>
        <begin position="248"/>
        <end position="269"/>
    </location>
</feature>
<comment type="caution">
    <text evidence="3">The sequence shown here is derived from an EMBL/GenBank/DDBJ whole genome shotgun (WGS) entry which is preliminary data.</text>
</comment>
<keyword evidence="1" id="KW-0812">Transmembrane</keyword>
<feature type="transmembrane region" description="Helical" evidence="1">
    <location>
        <begin position="207"/>
        <end position="228"/>
    </location>
</feature>
<dbReference type="Pfam" id="PF04235">
    <property type="entry name" value="DUF418"/>
    <property type="match status" value="1"/>
</dbReference>
<gene>
    <name evidence="3" type="ORF">U6A24_12545</name>
</gene>
<protein>
    <submittedName>
        <fullName evidence="3">DUF418 domain-containing protein</fullName>
    </submittedName>
</protein>
<feature type="transmembrane region" description="Helical" evidence="1">
    <location>
        <begin position="281"/>
        <end position="304"/>
    </location>
</feature>
<dbReference type="PANTHER" id="PTHR30590:SF3">
    <property type="entry name" value="HYPOTHETICAL MEMBRANE SPANNING PROTEIN"/>
    <property type="match status" value="1"/>
</dbReference>
<feature type="transmembrane region" description="Helical" evidence="1">
    <location>
        <begin position="60"/>
        <end position="85"/>
    </location>
</feature>
<dbReference type="PANTHER" id="PTHR30590">
    <property type="entry name" value="INNER MEMBRANE PROTEIN"/>
    <property type="match status" value="1"/>
</dbReference>
<organism evidence="3 4">
    <name type="scientific">Aquimarina gracilis</name>
    <dbReference type="NCBI Taxonomy" id="874422"/>
    <lineage>
        <taxon>Bacteria</taxon>
        <taxon>Pseudomonadati</taxon>
        <taxon>Bacteroidota</taxon>
        <taxon>Flavobacteriia</taxon>
        <taxon>Flavobacteriales</taxon>
        <taxon>Flavobacteriaceae</taxon>
        <taxon>Aquimarina</taxon>
    </lineage>
</organism>
<dbReference type="Proteomes" id="UP001327027">
    <property type="component" value="Unassembled WGS sequence"/>
</dbReference>
<evidence type="ECO:0000259" key="2">
    <source>
        <dbReference type="Pfam" id="PF04235"/>
    </source>
</evidence>
<proteinExistence type="predicted"/>
<dbReference type="InterPro" id="IPR052529">
    <property type="entry name" value="Bact_Transport_Assoc"/>
</dbReference>
<evidence type="ECO:0000256" key="1">
    <source>
        <dbReference type="SAM" id="Phobius"/>
    </source>
</evidence>
<sequence length="398" mass="46598">MNKLPVQPKKRIELLDVFRGFAVFGIFVVNIEIMNCVFMNQDVFSKQWTDPIDTLTTRIFQLFFYSKFFPIFSFLFGLGISMQALSMSQKNELTFSFFARRMLILFFFGVLHILLLWSGDVIHLYAILGLFVTLLIKKSNRLIIGLSVLFLIFPFYDQIAAYAFQLMKYQPESYLSGYMPETIVETIRNGSYVDGIRLRANEYMANIPMLFTFLAPVALSMFLLGLYFGKNSLITKMNVLVDLLKKPVIIIAIITNLYRIIFLFFLPGFEIYKSPVARPVFLKLMFLSDVVMGLFYLWLLAWLWYHTNARKIISPLKYVGRMALTNYIMHSFIGLLLFSSIGFSLYETMSPSETLFTALVVFCVQILYSKLWLRYFKFGPLEWVWRCFTYKKLLPMKK</sequence>
<reference evidence="3 4" key="1">
    <citation type="journal article" date="2013" name="Int. J. Syst. Evol. Microbiol.">
        <title>Aquimarina gracilis sp. nov., isolated from the gut microflora of a mussel, Mytilus coruscus, and emended description of Aquimarina spongiae.</title>
        <authorList>
            <person name="Park S.C."/>
            <person name="Choe H.N."/>
            <person name="Baik K.S."/>
            <person name="Seong C.N."/>
        </authorList>
    </citation>
    <scope>NUCLEOTIDE SEQUENCE [LARGE SCALE GENOMIC DNA]</scope>
    <source>
        <strain evidence="3 4">PSC32</strain>
    </source>
</reference>
<feature type="domain" description="DUF418" evidence="2">
    <location>
        <begin position="229"/>
        <end position="392"/>
    </location>
</feature>
<evidence type="ECO:0000313" key="4">
    <source>
        <dbReference type="Proteomes" id="UP001327027"/>
    </source>
</evidence>
<dbReference type="RefSeq" id="WP_324180323.1">
    <property type="nucleotide sequence ID" value="NZ_BAABAW010000024.1"/>
</dbReference>
<dbReference type="EMBL" id="JAYKLX010000005">
    <property type="protein sequence ID" value="MEB3346299.1"/>
    <property type="molecule type" value="Genomic_DNA"/>
</dbReference>
<dbReference type="InterPro" id="IPR007349">
    <property type="entry name" value="DUF418"/>
</dbReference>
<accession>A0ABU5ZWP1</accession>
<feature type="transmembrane region" description="Helical" evidence="1">
    <location>
        <begin position="355"/>
        <end position="373"/>
    </location>
</feature>